<dbReference type="Proteomes" id="UP000199052">
    <property type="component" value="Unassembled WGS sequence"/>
</dbReference>
<keyword evidence="1" id="KW-0472">Membrane</keyword>
<evidence type="ECO:0000313" key="3">
    <source>
        <dbReference type="EMBL" id="NYH86371.1"/>
    </source>
</evidence>
<gene>
    <name evidence="3" type="ORF">FHR37_005222</name>
    <name evidence="4" type="ORF">SAMN05421678_12421</name>
</gene>
<sequence length="182" mass="18990">MPTFLNGLPVHVLIVHATVVAVPLAALVAVIVALVPRLRRRYGWVAVAVAAVATVLVPMTTSAGEGLEARMEHSAAIEKHAELADAMIWLVLPLLVALAALVALDTYRLRNARAEGPGTMTAERRAVGAPAWTRFVSIALIVVTCGFAVASTVQIVRVGDAGSRAAWGDEQYTAPHGGGDGD</sequence>
<reference evidence="3 6" key="2">
    <citation type="submission" date="2020-07" db="EMBL/GenBank/DDBJ databases">
        <title>Sequencing the genomes of 1000 actinobacteria strains.</title>
        <authorList>
            <person name="Klenk H.-P."/>
        </authorList>
    </citation>
    <scope>NUCLEOTIDE SEQUENCE [LARGE SCALE GENOMIC DNA]</scope>
    <source>
        <strain evidence="3 6">DSM 45117</strain>
    </source>
</reference>
<name>A0A1I3BGL2_9ACTN</name>
<organism evidence="4 5">
    <name type="scientific">Actinopolymorpha cephalotaxi</name>
    <dbReference type="NCBI Taxonomy" id="504797"/>
    <lineage>
        <taxon>Bacteria</taxon>
        <taxon>Bacillati</taxon>
        <taxon>Actinomycetota</taxon>
        <taxon>Actinomycetes</taxon>
        <taxon>Propionibacteriales</taxon>
        <taxon>Actinopolymorphaceae</taxon>
        <taxon>Actinopolymorpha</taxon>
    </lineage>
</organism>
<feature type="transmembrane region" description="Helical" evidence="1">
    <location>
        <begin position="86"/>
        <end position="104"/>
    </location>
</feature>
<evidence type="ECO:0000313" key="4">
    <source>
        <dbReference type="EMBL" id="SFH61280.1"/>
    </source>
</evidence>
<proteinExistence type="predicted"/>
<feature type="transmembrane region" description="Helical" evidence="1">
    <location>
        <begin position="12"/>
        <end position="35"/>
    </location>
</feature>
<keyword evidence="6" id="KW-1185">Reference proteome</keyword>
<dbReference type="Pfam" id="PF09990">
    <property type="entry name" value="DUF2231"/>
    <property type="match status" value="1"/>
</dbReference>
<keyword evidence="1" id="KW-0812">Transmembrane</keyword>
<reference evidence="4 5" key="1">
    <citation type="submission" date="2016-10" db="EMBL/GenBank/DDBJ databases">
        <authorList>
            <person name="de Groot N.N."/>
        </authorList>
    </citation>
    <scope>NUCLEOTIDE SEQUENCE [LARGE SCALE GENOMIC DNA]</scope>
    <source>
        <strain evidence="4 5">CPCC 202808</strain>
    </source>
</reference>
<evidence type="ECO:0000313" key="6">
    <source>
        <dbReference type="Proteomes" id="UP000533017"/>
    </source>
</evidence>
<dbReference type="AlphaFoldDB" id="A0A1I3BGL2"/>
<evidence type="ECO:0000313" key="5">
    <source>
        <dbReference type="Proteomes" id="UP000199052"/>
    </source>
</evidence>
<dbReference type="InterPro" id="IPR019251">
    <property type="entry name" value="DUF2231_TM"/>
</dbReference>
<dbReference type="Proteomes" id="UP000533017">
    <property type="component" value="Unassembled WGS sequence"/>
</dbReference>
<evidence type="ECO:0000256" key="1">
    <source>
        <dbReference type="SAM" id="Phobius"/>
    </source>
</evidence>
<keyword evidence="1" id="KW-1133">Transmembrane helix</keyword>
<dbReference type="EMBL" id="FOOI01000024">
    <property type="protein sequence ID" value="SFH61280.1"/>
    <property type="molecule type" value="Genomic_DNA"/>
</dbReference>
<feature type="transmembrane region" description="Helical" evidence="1">
    <location>
        <begin position="42"/>
        <end position="61"/>
    </location>
</feature>
<dbReference type="OrthoDB" id="4864772at2"/>
<feature type="domain" description="DUF2231" evidence="2">
    <location>
        <begin position="7"/>
        <end position="170"/>
    </location>
</feature>
<dbReference type="EMBL" id="JACBZA010000001">
    <property type="protein sequence ID" value="NYH86371.1"/>
    <property type="molecule type" value="Genomic_DNA"/>
</dbReference>
<accession>A0A1I3BGL2</accession>
<dbReference type="STRING" id="504797.SAMN05421678_12421"/>
<feature type="transmembrane region" description="Helical" evidence="1">
    <location>
        <begin position="135"/>
        <end position="156"/>
    </location>
</feature>
<dbReference type="RefSeq" id="WP_092889816.1">
    <property type="nucleotide sequence ID" value="NZ_FOOI01000024.1"/>
</dbReference>
<evidence type="ECO:0000259" key="2">
    <source>
        <dbReference type="Pfam" id="PF09990"/>
    </source>
</evidence>
<protein>
    <submittedName>
        <fullName evidence="3">Lysylphosphatidylglycerol synthetase-like protein (DUF2156 family)</fullName>
    </submittedName>
</protein>